<comment type="caution">
    <text evidence="1">The sequence shown here is derived from an EMBL/GenBank/DDBJ whole genome shotgun (WGS) entry which is preliminary data.</text>
</comment>
<reference evidence="1" key="1">
    <citation type="submission" date="2024-09" db="EMBL/GenBank/DDBJ databases">
        <title>Black Yeasts Isolated from many extreme environments.</title>
        <authorList>
            <person name="Coleine C."/>
            <person name="Stajich J.E."/>
            <person name="Selbmann L."/>
        </authorList>
    </citation>
    <scope>NUCLEOTIDE SEQUENCE</scope>
    <source>
        <strain evidence="1">CCFEE 5737</strain>
    </source>
</reference>
<keyword evidence="2" id="KW-1185">Reference proteome</keyword>
<sequence length="291" mass="32050">MPLNPYQNNPFGVQTQMSQPVTPASNPFLRSSRSQMFSQQSSNPFNGQPTGYAQNAYSQQQPFAPIPEVPQPQQPPPPQQQQPQQYQQQYQQPDQRQQFAQSQTQQQQFQPPPQQLFQQQPQSLPQTPDVLYQQHQQFPFSQPNGGQTFPIQQQLFQQPPQQRHDKSSILALYNYPNLAPPRAAETPPPDPSASEPQLQQGLQAKGRSVTMPVSSPSAMAGSNNPFASASSSSSIGMGQGQAGAGVQDQRVTNLVAGQNGNSNRDSVEFWGNLSGRHSPDAFAGLSARFVR</sequence>
<protein>
    <submittedName>
        <fullName evidence="1">Uncharacterized protein</fullName>
    </submittedName>
</protein>
<proteinExistence type="predicted"/>
<organism evidence="1 2">
    <name type="scientific">Coniosporium uncinatum</name>
    <dbReference type="NCBI Taxonomy" id="93489"/>
    <lineage>
        <taxon>Eukaryota</taxon>
        <taxon>Fungi</taxon>
        <taxon>Dikarya</taxon>
        <taxon>Ascomycota</taxon>
        <taxon>Pezizomycotina</taxon>
        <taxon>Dothideomycetes</taxon>
        <taxon>Dothideomycetes incertae sedis</taxon>
        <taxon>Coniosporium</taxon>
    </lineage>
</organism>
<name>A0ACC3D9Y3_9PEZI</name>
<dbReference type="EMBL" id="JAWDJW010006659">
    <property type="protein sequence ID" value="KAK3063970.1"/>
    <property type="molecule type" value="Genomic_DNA"/>
</dbReference>
<accession>A0ACC3D9Y3</accession>
<evidence type="ECO:0000313" key="2">
    <source>
        <dbReference type="Proteomes" id="UP001186974"/>
    </source>
</evidence>
<dbReference type="Proteomes" id="UP001186974">
    <property type="component" value="Unassembled WGS sequence"/>
</dbReference>
<gene>
    <name evidence="1" type="ORF">LTS18_011308</name>
</gene>
<evidence type="ECO:0000313" key="1">
    <source>
        <dbReference type="EMBL" id="KAK3063970.1"/>
    </source>
</evidence>